<dbReference type="EMBL" id="JAAPAO010000141">
    <property type="protein sequence ID" value="KAF4671108.1"/>
    <property type="molecule type" value="Genomic_DNA"/>
</dbReference>
<organism evidence="1 2">
    <name type="scientific">Perkinsus chesapeaki</name>
    <name type="common">Clam parasite</name>
    <name type="synonym">Perkinsus andrewsi</name>
    <dbReference type="NCBI Taxonomy" id="330153"/>
    <lineage>
        <taxon>Eukaryota</taxon>
        <taxon>Sar</taxon>
        <taxon>Alveolata</taxon>
        <taxon>Perkinsozoa</taxon>
        <taxon>Perkinsea</taxon>
        <taxon>Perkinsida</taxon>
        <taxon>Perkinsidae</taxon>
        <taxon>Perkinsus</taxon>
    </lineage>
</organism>
<dbReference type="OrthoDB" id="434352at2759"/>
<accession>A0A7J6MHQ6</accession>
<evidence type="ECO:0000313" key="2">
    <source>
        <dbReference type="Proteomes" id="UP000591131"/>
    </source>
</evidence>
<dbReference type="Proteomes" id="UP000591131">
    <property type="component" value="Unassembled WGS sequence"/>
</dbReference>
<protein>
    <submittedName>
        <fullName evidence="1">Uncharacterized protein</fullName>
    </submittedName>
</protein>
<sequence>MLPQLIQVMPLLQGNIEQQQETAFALANHFKVHKNVAKHESIKPFVYRTMTSLFTLPEAASAIGMHLMRIIPDNYIDKLLNKLQEESGTMEASYLQLLEDYTKEYPARVASMHLDRVQSLITEEESDHNRATGIRLIHILCKEECMDVLKSWQIFKRKQKYLFDRQKSGEETNREVLLLAADVEPGMSGVEYIWSNVSPCSGHLLFNPQAWIALATVLRRRGKALLDDALNCHGGIIADLTPMRITELANAQLDSESTSEESLRAMSACLAALADIDITNIGRSAYIASNVANQTTSKEISPMGRRLNGYLKSVLRRSPLAQLALTKGAGRATLPVLKRLLKTVRVPSGIFGGPYMVATSWKKFINRLLKSGEAKPNEVYDTLMEGIDTTPGNAVLGLSALGRCRPLQFSMNAKDAIEKVLNSEVDIGGQAGVRSLAVIAMALLLKSMPYTQALAVAEVLFAPATEVSSSSTLLGPILWMLPYWTLIDHTQIERVVDRLILGCRTPSTALPSGYGLTLLVTLHWDDPEVLHFIRDKLTESTPVPPHADDVCARVLVCGDVVGGGDSQAFSGELGAIGAGLAGVDLENSASVEPQLRVLYLGSLYGCPGTLPIIPMDKLHAPRNCDNPLTIVDKLEKYDDECTVGVAVQLMHTAESITWASANRKRREINNLSYIKQGTALQLVMEACSEASETSPRHEMGLLAVSQLSEALPRKAMRIILDSARSLSSDSELKIRILSYCGEVGLSDLFTLYERASSLPKESVENLLCSISLLPQNVFDFEGPLIAALVAVAKGALNSVDTSRMFVTDLNAAFRKWKDSPDDDGASLCREIVESLIDKVPQLFAQPHLWRICQAILEDNIDEISLVRIGKLNPLLVARIRKFQAKVRQEILQDTILNKERFRPEQLLKVADDFVQSSNNIDESRRTILGLAERFRSKDDDLVARDICRDLASAISIAIAGRGEMRLAATSFDVTERIDDILPVELANNWRPPCFGVMKDIQRSIDYVGKCLTCGYVFNDTDDPNVYKLVQNMFANCSVS</sequence>
<dbReference type="AlphaFoldDB" id="A0A7J6MHQ6"/>
<name>A0A7J6MHQ6_PERCH</name>
<keyword evidence="2" id="KW-1185">Reference proteome</keyword>
<reference evidence="1 2" key="1">
    <citation type="submission" date="2020-04" db="EMBL/GenBank/DDBJ databases">
        <title>Perkinsus chesapeaki whole genome sequence.</title>
        <authorList>
            <person name="Bogema D.R."/>
        </authorList>
    </citation>
    <scope>NUCLEOTIDE SEQUENCE [LARGE SCALE GENOMIC DNA]</scope>
    <source>
        <strain evidence="1">ATCC PRA-425</strain>
    </source>
</reference>
<proteinExistence type="predicted"/>
<comment type="caution">
    <text evidence="1">The sequence shown here is derived from an EMBL/GenBank/DDBJ whole genome shotgun (WGS) entry which is preliminary data.</text>
</comment>
<gene>
    <name evidence="1" type="ORF">FOL47_001698</name>
</gene>
<evidence type="ECO:0000313" key="1">
    <source>
        <dbReference type="EMBL" id="KAF4671108.1"/>
    </source>
</evidence>